<keyword evidence="4" id="KW-0862">Zinc</keyword>
<keyword evidence="7" id="KW-0223">Dioxygenase</keyword>
<proteinExistence type="inferred from homology"/>
<reference evidence="7" key="1">
    <citation type="journal article" date="2020" name="Stud. Mycol.">
        <title>101 Dothideomycetes genomes: a test case for predicting lifestyles and emergence of pathogens.</title>
        <authorList>
            <person name="Haridas S."/>
            <person name="Albert R."/>
            <person name="Binder M."/>
            <person name="Bloem J."/>
            <person name="Labutti K."/>
            <person name="Salamov A."/>
            <person name="Andreopoulos B."/>
            <person name="Baker S."/>
            <person name="Barry K."/>
            <person name="Bills G."/>
            <person name="Bluhm B."/>
            <person name="Cannon C."/>
            <person name="Castanera R."/>
            <person name="Culley D."/>
            <person name="Daum C."/>
            <person name="Ezra D."/>
            <person name="Gonzalez J."/>
            <person name="Henrissat B."/>
            <person name="Kuo A."/>
            <person name="Liang C."/>
            <person name="Lipzen A."/>
            <person name="Lutzoni F."/>
            <person name="Magnuson J."/>
            <person name="Mondo S."/>
            <person name="Nolan M."/>
            <person name="Ohm R."/>
            <person name="Pangilinan J."/>
            <person name="Park H.-J."/>
            <person name="Ramirez L."/>
            <person name="Alfaro M."/>
            <person name="Sun H."/>
            <person name="Tritt A."/>
            <person name="Yoshinaga Y."/>
            <person name="Zwiers L.-H."/>
            <person name="Turgeon B."/>
            <person name="Goodwin S."/>
            <person name="Spatafora J."/>
            <person name="Crous P."/>
            <person name="Grigoriev I."/>
        </authorList>
    </citation>
    <scope>NUCLEOTIDE SEQUENCE</scope>
    <source>
        <strain evidence="7">ATCC 16933</strain>
    </source>
</reference>
<accession>A0A6A6P3C0</accession>
<evidence type="ECO:0000256" key="3">
    <source>
        <dbReference type="ARBA" id="ARBA00022723"/>
    </source>
</evidence>
<dbReference type="InterPro" id="IPR014436">
    <property type="entry name" value="Extradiol_dOase_DODA"/>
</dbReference>
<dbReference type="Pfam" id="PF02900">
    <property type="entry name" value="LigB"/>
    <property type="match status" value="1"/>
</dbReference>
<evidence type="ECO:0000256" key="1">
    <source>
        <dbReference type="ARBA" id="ARBA00001947"/>
    </source>
</evidence>
<name>A0A6A6P3C0_9PEZI</name>
<dbReference type="InterPro" id="IPR004183">
    <property type="entry name" value="Xdiol_dOase_suB"/>
</dbReference>
<evidence type="ECO:0000256" key="2">
    <source>
        <dbReference type="ARBA" id="ARBA00007581"/>
    </source>
</evidence>
<organism evidence="7 8">
    <name type="scientific">Lineolata rhizophorae</name>
    <dbReference type="NCBI Taxonomy" id="578093"/>
    <lineage>
        <taxon>Eukaryota</taxon>
        <taxon>Fungi</taxon>
        <taxon>Dikarya</taxon>
        <taxon>Ascomycota</taxon>
        <taxon>Pezizomycotina</taxon>
        <taxon>Dothideomycetes</taxon>
        <taxon>Dothideomycetes incertae sedis</taxon>
        <taxon>Lineolatales</taxon>
        <taxon>Lineolataceae</taxon>
        <taxon>Lineolata</taxon>
    </lineage>
</organism>
<evidence type="ECO:0000313" key="7">
    <source>
        <dbReference type="EMBL" id="KAF2458238.1"/>
    </source>
</evidence>
<dbReference type="Proteomes" id="UP000799766">
    <property type="component" value="Unassembled WGS sequence"/>
</dbReference>
<evidence type="ECO:0000256" key="5">
    <source>
        <dbReference type="ARBA" id="ARBA00023002"/>
    </source>
</evidence>
<dbReference type="GO" id="GO:0008270">
    <property type="term" value="F:zinc ion binding"/>
    <property type="evidence" value="ECO:0007669"/>
    <property type="project" value="InterPro"/>
</dbReference>
<keyword evidence="8" id="KW-1185">Reference proteome</keyword>
<dbReference type="GO" id="GO:0016702">
    <property type="term" value="F:oxidoreductase activity, acting on single donors with incorporation of molecular oxygen, incorporation of two atoms of oxygen"/>
    <property type="evidence" value="ECO:0007669"/>
    <property type="project" value="UniProtKB-ARBA"/>
</dbReference>
<evidence type="ECO:0000256" key="4">
    <source>
        <dbReference type="ARBA" id="ARBA00022833"/>
    </source>
</evidence>
<keyword evidence="3" id="KW-0479">Metal-binding</keyword>
<comment type="similarity">
    <text evidence="2">Belongs to the DODA-type extradiol aromatic ring-opening dioxygenase family.</text>
</comment>
<dbReference type="CDD" id="cd07363">
    <property type="entry name" value="45_DOPA_Dioxygenase"/>
    <property type="match status" value="1"/>
</dbReference>
<dbReference type="PIRSF" id="PIRSF006157">
    <property type="entry name" value="Doxgns_DODA"/>
    <property type="match status" value="1"/>
</dbReference>
<sequence>MASSNSHRTPVYFISHGGPNIMEETKHPAYGALQKIGKEITQKVKPKAVVVFSAHWRGGKDRIEVNTAEMTELIYDFYGFPDHYYEFEYPNVGSKDVAHKVMGKLSDAGIDVGPVHRGLDHGVWAPFLVAFDPKKNPLKVPLVQVSLFGNEDPVKHYKLGQALTSLRDEGILIVTSGMAVHNLRDMRFAFASPKPMPYAASFDEALKDAATASPGERERKMAELLKRPDARQAHPTFEHLLPVHVGAGAAGEDVGKQLFTLAEACFSWAQYRFGDVVAA</sequence>
<dbReference type="Gene3D" id="3.40.830.10">
    <property type="entry name" value="LigB-like"/>
    <property type="match status" value="1"/>
</dbReference>
<dbReference type="AlphaFoldDB" id="A0A6A6P3C0"/>
<dbReference type="SUPFAM" id="SSF53213">
    <property type="entry name" value="LigB-like"/>
    <property type="match status" value="1"/>
</dbReference>
<dbReference type="PANTHER" id="PTHR30096:SF0">
    <property type="entry name" value="4,5-DOPA DIOXYGENASE EXTRADIOL-LIKE PROTEIN"/>
    <property type="match status" value="1"/>
</dbReference>
<feature type="domain" description="Extradiol ring-cleavage dioxygenase class III enzyme subunit B" evidence="6">
    <location>
        <begin position="6"/>
        <end position="258"/>
    </location>
</feature>
<protein>
    <submittedName>
        <fullName evidence="7">Aromatic ring-opening dioxygenase LigB subunit</fullName>
    </submittedName>
</protein>
<comment type="cofactor">
    <cofactor evidence="1">
        <name>Zn(2+)</name>
        <dbReference type="ChEBI" id="CHEBI:29105"/>
    </cofactor>
</comment>
<keyword evidence="5" id="KW-0560">Oxidoreductase</keyword>
<evidence type="ECO:0000259" key="6">
    <source>
        <dbReference type="Pfam" id="PF02900"/>
    </source>
</evidence>
<dbReference type="OrthoDB" id="7396853at2759"/>
<evidence type="ECO:0000313" key="8">
    <source>
        <dbReference type="Proteomes" id="UP000799766"/>
    </source>
</evidence>
<dbReference type="GO" id="GO:0008198">
    <property type="term" value="F:ferrous iron binding"/>
    <property type="evidence" value="ECO:0007669"/>
    <property type="project" value="InterPro"/>
</dbReference>
<gene>
    <name evidence="7" type="ORF">BDY21DRAFT_371109</name>
</gene>
<dbReference type="EMBL" id="MU001678">
    <property type="protein sequence ID" value="KAF2458238.1"/>
    <property type="molecule type" value="Genomic_DNA"/>
</dbReference>
<dbReference type="PANTHER" id="PTHR30096">
    <property type="entry name" value="4,5-DOPA DIOXYGENASE EXTRADIOL-LIKE PROTEIN"/>
    <property type="match status" value="1"/>
</dbReference>